<dbReference type="OrthoDB" id="6196468at2"/>
<accession>A0A2A2MB69</accession>
<dbReference type="SUPFAM" id="SSF51197">
    <property type="entry name" value="Clavaminate synthase-like"/>
    <property type="match status" value="1"/>
</dbReference>
<proteinExistence type="predicted"/>
<dbReference type="PANTHER" id="PTHR34986">
    <property type="entry name" value="EVOLVED BETA-GALACTOSIDASE SUBUNIT BETA"/>
    <property type="match status" value="1"/>
</dbReference>
<dbReference type="GO" id="GO:0005829">
    <property type="term" value="C:cytosol"/>
    <property type="evidence" value="ECO:0007669"/>
    <property type="project" value="TreeGrafter"/>
</dbReference>
<evidence type="ECO:0000313" key="1">
    <source>
        <dbReference type="EMBL" id="PAV95808.1"/>
    </source>
</evidence>
<dbReference type="Gene3D" id="2.60.120.370">
    <property type="entry name" value="YhcH/YjgK/YiaL"/>
    <property type="match status" value="1"/>
</dbReference>
<dbReference type="InterPro" id="IPR049827">
    <property type="entry name" value="NanQ"/>
</dbReference>
<dbReference type="NCBIfam" id="NF040884">
    <property type="entry name" value="acetylneur_anom"/>
    <property type="match status" value="1"/>
</dbReference>
<protein>
    <submittedName>
        <fullName evidence="1">YhcH/YjgK/YiaL family protein</fullName>
    </submittedName>
</protein>
<comment type="caution">
    <text evidence="1">The sequence shown here is derived from an EMBL/GenBank/DDBJ whole genome shotgun (WGS) entry which is preliminary data.</text>
</comment>
<dbReference type="InterPro" id="IPR037012">
    <property type="entry name" value="NanQ/TabA/YiaL_sf"/>
</dbReference>
<dbReference type="AlphaFoldDB" id="A0A2A2MB69"/>
<dbReference type="NCBIfam" id="TIGR00022">
    <property type="entry name" value="YhcH/YjgK/YiaL family protein"/>
    <property type="match status" value="1"/>
</dbReference>
<dbReference type="RefSeq" id="WP_095661643.1">
    <property type="nucleotide sequence ID" value="NZ_NQMS01000006.1"/>
</dbReference>
<organism evidence="1 2">
    <name type="scientific">Hafnia paralvei</name>
    <dbReference type="NCBI Taxonomy" id="546367"/>
    <lineage>
        <taxon>Bacteria</taxon>
        <taxon>Pseudomonadati</taxon>
        <taxon>Pseudomonadota</taxon>
        <taxon>Gammaproteobacteria</taxon>
        <taxon>Enterobacterales</taxon>
        <taxon>Hafniaceae</taxon>
        <taxon>Hafnia</taxon>
    </lineage>
</organism>
<sequence>MILGKISDLSVQTGLSSSLRAIIKQALTRDLATLDAGRYVIDGEDIFINVMAFDTSAAESKRYELHREYLDIQILLSGTERIDFGLEGSAQQPDIYHEDDDYQLCDSLEQRQTLHMVLGMFAIFLPNEPHKPGCMVNDSQKIKKAVIKVHHSLLAN</sequence>
<reference evidence="1 2" key="1">
    <citation type="submission" date="2017-08" db="EMBL/GenBank/DDBJ databases">
        <title>Draft Genome Sequence of Hafnia alvei CITHA-6 Isolated from Raw Bovine Milk.</title>
        <authorList>
            <person name="Culligan E.P."/>
            <person name="Mcsweeney A."/>
            <person name="O'Doherty C."/>
            <person name="Gleeson E."/>
            <person name="O'Riordan D."/>
            <person name="Sleator R.D."/>
        </authorList>
    </citation>
    <scope>NUCLEOTIDE SEQUENCE [LARGE SCALE GENOMIC DNA]</scope>
    <source>
        <strain evidence="1 2">CITHA-6</strain>
    </source>
</reference>
<keyword evidence="2" id="KW-1185">Reference proteome</keyword>
<dbReference type="EMBL" id="NQMS01000006">
    <property type="protein sequence ID" value="PAV95808.1"/>
    <property type="molecule type" value="Genomic_DNA"/>
</dbReference>
<evidence type="ECO:0000313" key="2">
    <source>
        <dbReference type="Proteomes" id="UP000218796"/>
    </source>
</evidence>
<dbReference type="PANTHER" id="PTHR34986:SF5">
    <property type="entry name" value="N-ACETYLNEURAMINATE ANOMERASE NANQ"/>
    <property type="match status" value="1"/>
</dbReference>
<dbReference type="InterPro" id="IPR004375">
    <property type="entry name" value="NanQ/TabA/YiaL"/>
</dbReference>
<gene>
    <name evidence="1" type="ORF">CJD50_15375</name>
</gene>
<dbReference type="Proteomes" id="UP000218796">
    <property type="component" value="Unassembled WGS sequence"/>
</dbReference>
<dbReference type="Pfam" id="PF04074">
    <property type="entry name" value="DUF386"/>
    <property type="match status" value="1"/>
</dbReference>
<name>A0A2A2MB69_9GAMM</name>